<keyword evidence="3" id="KW-0862">Zinc</keyword>
<dbReference type="InterPro" id="IPR002893">
    <property type="entry name" value="Znf_MYND"/>
</dbReference>
<keyword evidence="1" id="KW-0479">Metal-binding</keyword>
<dbReference type="AlphaFoldDB" id="A0A7S3MFG9"/>
<evidence type="ECO:0000256" key="3">
    <source>
        <dbReference type="ARBA" id="ARBA00022833"/>
    </source>
</evidence>
<dbReference type="InterPro" id="IPR036770">
    <property type="entry name" value="Ankyrin_rpt-contain_sf"/>
</dbReference>
<dbReference type="SUPFAM" id="SSF48403">
    <property type="entry name" value="Ankyrin repeat"/>
    <property type="match status" value="1"/>
</dbReference>
<dbReference type="SUPFAM" id="SSF144232">
    <property type="entry name" value="HIT/MYND zinc finger-like"/>
    <property type="match status" value="1"/>
</dbReference>
<dbReference type="Gene3D" id="6.10.140.2220">
    <property type="match status" value="1"/>
</dbReference>
<keyword evidence="2 4" id="KW-0863">Zinc-finger</keyword>
<protein>
    <recommendedName>
        <fullName evidence="5">MYND-type domain-containing protein</fullName>
    </recommendedName>
</protein>
<evidence type="ECO:0000313" key="6">
    <source>
        <dbReference type="EMBL" id="CAE0299346.1"/>
    </source>
</evidence>
<evidence type="ECO:0000256" key="4">
    <source>
        <dbReference type="PROSITE-ProRule" id="PRU00134"/>
    </source>
</evidence>
<dbReference type="GO" id="GO:0008270">
    <property type="term" value="F:zinc ion binding"/>
    <property type="evidence" value="ECO:0007669"/>
    <property type="project" value="UniProtKB-KW"/>
</dbReference>
<gene>
    <name evidence="6" type="ORF">SELO1098_LOCUS28200</name>
</gene>
<dbReference type="Pfam" id="PF13637">
    <property type="entry name" value="Ank_4"/>
    <property type="match status" value="1"/>
</dbReference>
<sequence length="404" mass="45667">MDQSQDDVQFYRSLWCSGGDLIFLGRRKAMNPFITMCTIGNVEGCEVYLDRIPSAELKVAMLEGRHCILRQSAIFFAIVGYLNGVAAYGDTGPSNHLGVVKLLIKHGARCDARDLCGKTVLHYCLGRLNILGHSDKILLEMADLCIARTQVLNLSPRLVDMPDRFGDVPTMEACMMNRPDLISFLCEKHRADPTINNMHNMNLMRFCMVFPVINDIVNKAKNKFWYAEQRSTCAYCRTKSPEILMKCGKCKIAAYCNRDCQVKHWKVHKHQCSPGTSQEICITPSNHTIMNPLTMQMTASFKGLPPKNGKVDEYFDVKIQLPLKRAGLYGQENVVDLRGEFMLYNKERDVLLNICDENCFQKEKLGEMVKGFALTGGLKAYFRAKVTAKGVLVVATDTMFVLKW</sequence>
<dbReference type="PROSITE" id="PS01360">
    <property type="entry name" value="ZF_MYND_1"/>
    <property type="match status" value="1"/>
</dbReference>
<proteinExistence type="predicted"/>
<dbReference type="InterPro" id="IPR002110">
    <property type="entry name" value="Ankyrin_rpt"/>
</dbReference>
<organism evidence="6">
    <name type="scientific">Spumella elongata</name>
    <dbReference type="NCBI Taxonomy" id="89044"/>
    <lineage>
        <taxon>Eukaryota</taxon>
        <taxon>Sar</taxon>
        <taxon>Stramenopiles</taxon>
        <taxon>Ochrophyta</taxon>
        <taxon>Chrysophyceae</taxon>
        <taxon>Chromulinales</taxon>
        <taxon>Chromulinaceae</taxon>
        <taxon>Spumella</taxon>
    </lineage>
</organism>
<dbReference type="Gene3D" id="1.25.40.20">
    <property type="entry name" value="Ankyrin repeat-containing domain"/>
    <property type="match status" value="1"/>
</dbReference>
<evidence type="ECO:0000256" key="2">
    <source>
        <dbReference type="ARBA" id="ARBA00022771"/>
    </source>
</evidence>
<reference evidence="6" key="1">
    <citation type="submission" date="2021-01" db="EMBL/GenBank/DDBJ databases">
        <authorList>
            <person name="Corre E."/>
            <person name="Pelletier E."/>
            <person name="Niang G."/>
            <person name="Scheremetjew M."/>
            <person name="Finn R."/>
            <person name="Kale V."/>
            <person name="Holt S."/>
            <person name="Cochrane G."/>
            <person name="Meng A."/>
            <person name="Brown T."/>
            <person name="Cohen L."/>
        </authorList>
    </citation>
    <scope>NUCLEOTIDE SEQUENCE</scope>
    <source>
        <strain evidence="6">CCAP 955/1</strain>
    </source>
</reference>
<evidence type="ECO:0000259" key="5">
    <source>
        <dbReference type="PROSITE" id="PS50865"/>
    </source>
</evidence>
<dbReference type="PROSITE" id="PS50865">
    <property type="entry name" value="ZF_MYND_2"/>
    <property type="match status" value="1"/>
</dbReference>
<accession>A0A7S3MFG9</accession>
<name>A0A7S3MFG9_9STRA</name>
<feature type="domain" description="MYND-type" evidence="5">
    <location>
        <begin position="233"/>
        <end position="272"/>
    </location>
</feature>
<evidence type="ECO:0000256" key="1">
    <source>
        <dbReference type="ARBA" id="ARBA00022723"/>
    </source>
</evidence>
<dbReference type="Pfam" id="PF01753">
    <property type="entry name" value="zf-MYND"/>
    <property type="match status" value="1"/>
</dbReference>
<dbReference type="EMBL" id="HBIC01054849">
    <property type="protein sequence ID" value="CAE0299346.1"/>
    <property type="molecule type" value="Transcribed_RNA"/>
</dbReference>